<proteinExistence type="predicted"/>
<organism evidence="2 3">
    <name type="scientific">Agrococcus baldri</name>
    <dbReference type="NCBI Taxonomy" id="153730"/>
    <lineage>
        <taxon>Bacteria</taxon>
        <taxon>Bacillati</taxon>
        <taxon>Actinomycetota</taxon>
        <taxon>Actinomycetes</taxon>
        <taxon>Micrococcales</taxon>
        <taxon>Microbacteriaceae</taxon>
        <taxon>Agrococcus</taxon>
    </lineage>
</organism>
<name>A0AA94KZG3_9MICO</name>
<keyword evidence="3" id="KW-1185">Reference proteome</keyword>
<protein>
    <submittedName>
        <fullName evidence="2">Uncharacterized protein</fullName>
    </submittedName>
</protein>
<dbReference type="AlphaFoldDB" id="A0AA94KZG3"/>
<evidence type="ECO:0000313" key="3">
    <source>
        <dbReference type="Proteomes" id="UP000198506"/>
    </source>
</evidence>
<feature type="region of interest" description="Disordered" evidence="1">
    <location>
        <begin position="1"/>
        <end position="100"/>
    </location>
</feature>
<evidence type="ECO:0000256" key="1">
    <source>
        <dbReference type="SAM" id="MobiDB-lite"/>
    </source>
</evidence>
<feature type="compositionally biased region" description="Basic and acidic residues" evidence="1">
    <location>
        <begin position="1"/>
        <end position="21"/>
    </location>
</feature>
<dbReference type="EMBL" id="FOZN01000002">
    <property type="protein sequence ID" value="SFS08974.1"/>
    <property type="molecule type" value="Genomic_DNA"/>
</dbReference>
<evidence type="ECO:0000313" key="2">
    <source>
        <dbReference type="EMBL" id="SFS08974.1"/>
    </source>
</evidence>
<accession>A0AA94KZG3</accession>
<sequence length="100" mass="9692">MSDTSHDFEEAAVPEHARPVHPDGQVDEPVDDVGVPEGSPQHGGTTGAEHDGGAEQIAAEAQDATDALDGASPQGASEPVDGAAGDPVAGSGSPVEGAGS</sequence>
<reference evidence="2 3" key="1">
    <citation type="submission" date="2016-10" db="EMBL/GenBank/DDBJ databases">
        <authorList>
            <person name="Varghese N."/>
            <person name="Submissions S."/>
        </authorList>
    </citation>
    <scope>NUCLEOTIDE SEQUENCE [LARGE SCALE GENOMIC DNA]</scope>
    <source>
        <strain evidence="2 3">IAM 15147</strain>
    </source>
</reference>
<dbReference type="Proteomes" id="UP000198506">
    <property type="component" value="Unassembled WGS sequence"/>
</dbReference>
<comment type="caution">
    <text evidence="2">The sequence shown here is derived from an EMBL/GenBank/DDBJ whole genome shotgun (WGS) entry which is preliminary data.</text>
</comment>
<gene>
    <name evidence="2" type="ORF">SAMN04487783_1189</name>
</gene>
<dbReference type="RefSeq" id="WP_092916864.1">
    <property type="nucleotide sequence ID" value="NZ_FOZN01000002.1"/>
</dbReference>